<evidence type="ECO:0000259" key="10">
    <source>
        <dbReference type="Pfam" id="PF07779"/>
    </source>
</evidence>
<reference evidence="11 12" key="1">
    <citation type="journal article" date="2019" name="Nat. Ecol. Evol.">
        <title>Megaphylogeny resolves global patterns of mushroom evolution.</title>
        <authorList>
            <person name="Varga T."/>
            <person name="Krizsan K."/>
            <person name="Foldi C."/>
            <person name="Dima B."/>
            <person name="Sanchez-Garcia M."/>
            <person name="Sanchez-Ramirez S."/>
            <person name="Szollosi G.J."/>
            <person name="Szarkandi J.G."/>
            <person name="Papp V."/>
            <person name="Albert L."/>
            <person name="Andreopoulos W."/>
            <person name="Angelini C."/>
            <person name="Antonin V."/>
            <person name="Barry K.W."/>
            <person name="Bougher N.L."/>
            <person name="Buchanan P."/>
            <person name="Buyck B."/>
            <person name="Bense V."/>
            <person name="Catcheside P."/>
            <person name="Chovatia M."/>
            <person name="Cooper J."/>
            <person name="Damon W."/>
            <person name="Desjardin D."/>
            <person name="Finy P."/>
            <person name="Geml J."/>
            <person name="Haridas S."/>
            <person name="Hughes K."/>
            <person name="Justo A."/>
            <person name="Karasinski D."/>
            <person name="Kautmanova I."/>
            <person name="Kiss B."/>
            <person name="Kocsube S."/>
            <person name="Kotiranta H."/>
            <person name="LaButti K.M."/>
            <person name="Lechner B.E."/>
            <person name="Liimatainen K."/>
            <person name="Lipzen A."/>
            <person name="Lukacs Z."/>
            <person name="Mihaltcheva S."/>
            <person name="Morgado L.N."/>
            <person name="Niskanen T."/>
            <person name="Noordeloos M.E."/>
            <person name="Ohm R.A."/>
            <person name="Ortiz-Santana B."/>
            <person name="Ovrebo C."/>
            <person name="Racz N."/>
            <person name="Riley R."/>
            <person name="Savchenko A."/>
            <person name="Shiryaev A."/>
            <person name="Soop K."/>
            <person name="Spirin V."/>
            <person name="Szebenyi C."/>
            <person name="Tomsovsky M."/>
            <person name="Tulloss R.E."/>
            <person name="Uehling J."/>
            <person name="Grigoriev I.V."/>
            <person name="Vagvolgyi C."/>
            <person name="Papp T."/>
            <person name="Martin F.M."/>
            <person name="Miettinen O."/>
            <person name="Hibbett D.S."/>
            <person name="Nagy L.G."/>
        </authorList>
    </citation>
    <scope>NUCLEOTIDE SEQUENCE [LARGE SCALE GENOMIC DNA]</scope>
    <source>
        <strain evidence="11 12">OMC1185</strain>
    </source>
</reference>
<evidence type="ECO:0000256" key="4">
    <source>
        <dbReference type="ARBA" id="ARBA00022692"/>
    </source>
</evidence>
<evidence type="ECO:0000256" key="8">
    <source>
        <dbReference type="SAM" id="MobiDB-lite"/>
    </source>
</evidence>
<dbReference type="OrthoDB" id="1932925at2759"/>
<feature type="transmembrane region" description="Helical" evidence="9">
    <location>
        <begin position="657"/>
        <end position="675"/>
    </location>
</feature>
<dbReference type="PANTHER" id="PTHR13533">
    <property type="entry name" value="N-ACETYLNEURAMINATE 9-O-ACETYLTRANSFERASE"/>
    <property type="match status" value="1"/>
</dbReference>
<keyword evidence="4 9" id="KW-0812">Transmembrane</keyword>
<evidence type="ECO:0000256" key="7">
    <source>
        <dbReference type="ARBA" id="ARBA00023180"/>
    </source>
</evidence>
<gene>
    <name evidence="11" type="ORF">OE88DRAFT_1650577</name>
</gene>
<keyword evidence="7" id="KW-0325">Glycoprotein</keyword>
<evidence type="ECO:0000313" key="11">
    <source>
        <dbReference type="EMBL" id="TFK57032.1"/>
    </source>
</evidence>
<feature type="transmembrane region" description="Helical" evidence="9">
    <location>
        <begin position="517"/>
        <end position="538"/>
    </location>
</feature>
<feature type="transmembrane region" description="Helical" evidence="9">
    <location>
        <begin position="373"/>
        <end position="393"/>
    </location>
</feature>
<feature type="transmembrane region" description="Helical" evidence="9">
    <location>
        <begin position="545"/>
        <end position="563"/>
    </location>
</feature>
<dbReference type="PANTHER" id="PTHR13533:SF1">
    <property type="entry name" value="N-ACETYLNEURAMINATE 9-O-ACETYLTRANSFERASE"/>
    <property type="match status" value="1"/>
</dbReference>
<dbReference type="GO" id="GO:0016740">
    <property type="term" value="F:transferase activity"/>
    <property type="evidence" value="ECO:0007669"/>
    <property type="project" value="UniProtKB-KW"/>
</dbReference>
<keyword evidence="6 9" id="KW-0472">Membrane</keyword>
<feature type="transmembrane region" description="Helical" evidence="9">
    <location>
        <begin position="597"/>
        <end position="614"/>
    </location>
</feature>
<evidence type="ECO:0000256" key="9">
    <source>
        <dbReference type="SAM" id="Phobius"/>
    </source>
</evidence>
<dbReference type="GO" id="GO:0005975">
    <property type="term" value="P:carbohydrate metabolic process"/>
    <property type="evidence" value="ECO:0007669"/>
    <property type="project" value="UniProtKB-ARBA"/>
</dbReference>
<dbReference type="GO" id="GO:0016020">
    <property type="term" value="C:membrane"/>
    <property type="evidence" value="ECO:0007669"/>
    <property type="project" value="UniProtKB-SubCell"/>
</dbReference>
<proteinExistence type="inferred from homology"/>
<evidence type="ECO:0000256" key="1">
    <source>
        <dbReference type="ARBA" id="ARBA00004141"/>
    </source>
</evidence>
<feature type="transmembrane region" description="Helical" evidence="9">
    <location>
        <begin position="493"/>
        <end position="511"/>
    </location>
</feature>
<organism evidence="11 12">
    <name type="scientific">Heliocybe sulcata</name>
    <dbReference type="NCBI Taxonomy" id="5364"/>
    <lineage>
        <taxon>Eukaryota</taxon>
        <taxon>Fungi</taxon>
        <taxon>Dikarya</taxon>
        <taxon>Basidiomycota</taxon>
        <taxon>Agaricomycotina</taxon>
        <taxon>Agaricomycetes</taxon>
        <taxon>Gloeophyllales</taxon>
        <taxon>Gloeophyllaceae</taxon>
        <taxon>Heliocybe</taxon>
    </lineage>
</organism>
<comment type="subcellular location">
    <subcellularLocation>
        <location evidence="1">Membrane</location>
        <topology evidence="1">Multi-pass membrane protein</topology>
    </subcellularLocation>
</comment>
<evidence type="ECO:0000256" key="3">
    <source>
        <dbReference type="ARBA" id="ARBA00022679"/>
    </source>
</evidence>
<feature type="transmembrane region" description="Helical" evidence="9">
    <location>
        <begin position="626"/>
        <end position="645"/>
    </location>
</feature>
<accession>A0A5C3NI22</accession>
<keyword evidence="12" id="KW-1185">Reference proteome</keyword>
<evidence type="ECO:0000256" key="5">
    <source>
        <dbReference type="ARBA" id="ARBA00022989"/>
    </source>
</evidence>
<dbReference type="Pfam" id="PF07779">
    <property type="entry name" value="Cas1_AcylT"/>
    <property type="match status" value="1"/>
</dbReference>
<protein>
    <submittedName>
        <fullName evidence="11">Cas1p-domain-containing protein</fullName>
    </submittedName>
</protein>
<feature type="transmembrane region" description="Helical" evidence="9">
    <location>
        <begin position="463"/>
        <end position="481"/>
    </location>
</feature>
<dbReference type="EMBL" id="ML213503">
    <property type="protein sequence ID" value="TFK57032.1"/>
    <property type="molecule type" value="Genomic_DNA"/>
</dbReference>
<keyword evidence="3" id="KW-0808">Transferase</keyword>
<sequence>MPPRRLSFSLNPLWMYYASRLALAIALICGLLRYVLLDYFDPMRCGALLSKGRFLDETHRNWQPDGCMMHSYGPKDASSCLSGRDVLFIGDSVTRKLFFQTAHLVDGALPTSPPDDEQKHADHTLVAKSGTRLSFYWDPFLNSTRVTDILVSGLGSGASNRLSPHSKPALLVLGSGLWYLRYSESSGGLPAWESNMEKVLNSISFAPSLVADEIVMLPVEEVVPAKLTRERAATMRMADIDAMNSDLYHRINPPSSDTVRLFYPNRPPMPVSYPAVFNLMLDPSRTDDGLHFSDDVVKIQANILLNSRCNDALPKKFPFDKTCCRRYPWPSFVYLAFLAFIFFLGPCMFARAWYEKGYTMSAVTTVLEENKSLLMYSGSLCLIYMADRTGFWLKEQKQFNSLSFVAFSLLALAAGLGTLKRSDKDLGFLNREQTDEWKGWMQVAILIYHYLGASKISGIYNPIRVLVAAYLFMTGYGHTTFYAKKADFGFKRIAQVMIRLNLYTLLLSYIMNTDYLSYYFAPLVSMWFLIIYATMAIGSRYNDNMAFLLGKIFASAGLISLFMREKWLLRSLFDILRRTCAIHWSADEWAFRVNLDLWVVYFGMLTALATIKIREHHFTEHPQWPLAFKTSLGLSAFVLLWYMIFELTQPSKFVYNTWHPYISFLPIGAFVVLRNASVILRSASSRFFAFIGRCSLETFVIQFHLWLAADTKGILIVIPATRWRLTNMVITTIVFVYVSHLVAEATGEITAWICGNEPKSLPTTSSTTAESSATRPEQIPLVSDSLHEPGKAQEASESDGTMRRIPSWADRLADGSSATTSSPTRSKLFADGWKPGLKTRVLGGLGLMWLLNVLWPTA</sequence>
<dbReference type="GO" id="GO:0005794">
    <property type="term" value="C:Golgi apparatus"/>
    <property type="evidence" value="ECO:0007669"/>
    <property type="project" value="UniProtKB-ARBA"/>
</dbReference>
<feature type="transmembrane region" description="Helical" evidence="9">
    <location>
        <begin position="439"/>
        <end position="457"/>
    </location>
</feature>
<evidence type="ECO:0000256" key="6">
    <source>
        <dbReference type="ARBA" id="ARBA00023136"/>
    </source>
</evidence>
<feature type="domain" description="Cas1p 10 TM acyl transferase" evidence="10">
    <location>
        <begin position="318"/>
        <end position="761"/>
    </location>
</feature>
<evidence type="ECO:0000256" key="2">
    <source>
        <dbReference type="ARBA" id="ARBA00010666"/>
    </source>
</evidence>
<evidence type="ECO:0000313" key="12">
    <source>
        <dbReference type="Proteomes" id="UP000305948"/>
    </source>
</evidence>
<dbReference type="Proteomes" id="UP000305948">
    <property type="component" value="Unassembled WGS sequence"/>
</dbReference>
<feature type="transmembrane region" description="Helical" evidence="9">
    <location>
        <begin position="399"/>
        <end position="419"/>
    </location>
</feature>
<comment type="similarity">
    <text evidence="2">Belongs to the PC-esterase family. CASD1 subfamily.</text>
</comment>
<feature type="region of interest" description="Disordered" evidence="8">
    <location>
        <begin position="762"/>
        <end position="804"/>
    </location>
</feature>
<dbReference type="AlphaFoldDB" id="A0A5C3NI22"/>
<name>A0A5C3NI22_9AGAM</name>
<keyword evidence="5 9" id="KW-1133">Transmembrane helix</keyword>
<feature type="transmembrane region" description="Helical" evidence="9">
    <location>
        <begin position="332"/>
        <end position="353"/>
    </location>
</feature>
<feature type="compositionally biased region" description="Low complexity" evidence="8">
    <location>
        <begin position="763"/>
        <end position="774"/>
    </location>
</feature>
<dbReference type="InterPro" id="IPR012419">
    <property type="entry name" value="Cas1_AcylTrans_dom"/>
</dbReference>